<organism evidence="1 2">
    <name type="scientific">Canna indica</name>
    <name type="common">Indian-shot</name>
    <dbReference type="NCBI Taxonomy" id="4628"/>
    <lineage>
        <taxon>Eukaryota</taxon>
        <taxon>Viridiplantae</taxon>
        <taxon>Streptophyta</taxon>
        <taxon>Embryophyta</taxon>
        <taxon>Tracheophyta</taxon>
        <taxon>Spermatophyta</taxon>
        <taxon>Magnoliopsida</taxon>
        <taxon>Liliopsida</taxon>
        <taxon>Zingiberales</taxon>
        <taxon>Cannaceae</taxon>
        <taxon>Canna</taxon>
    </lineage>
</organism>
<dbReference type="EMBL" id="CP136896">
    <property type="protein sequence ID" value="WOL14014.1"/>
    <property type="molecule type" value="Genomic_DNA"/>
</dbReference>
<evidence type="ECO:0008006" key="3">
    <source>
        <dbReference type="Google" id="ProtNLM"/>
    </source>
</evidence>
<dbReference type="AlphaFoldDB" id="A0AAQ3KT06"/>
<evidence type="ECO:0000313" key="2">
    <source>
        <dbReference type="Proteomes" id="UP001327560"/>
    </source>
</evidence>
<accession>A0AAQ3KT06</accession>
<evidence type="ECO:0000313" key="1">
    <source>
        <dbReference type="EMBL" id="WOL14014.1"/>
    </source>
</evidence>
<gene>
    <name evidence="1" type="ORF">Cni_G22794</name>
</gene>
<name>A0AAQ3KT06_9LILI</name>
<reference evidence="1 2" key="1">
    <citation type="submission" date="2023-10" db="EMBL/GenBank/DDBJ databases">
        <title>Chromosome-scale genome assembly provides insights into flower coloration mechanisms of Canna indica.</title>
        <authorList>
            <person name="Li C."/>
        </authorList>
    </citation>
    <scope>NUCLEOTIDE SEQUENCE [LARGE SCALE GENOMIC DNA]</scope>
    <source>
        <tissue evidence="1">Flower</tissue>
    </source>
</reference>
<protein>
    <recommendedName>
        <fullName evidence="3">MAPK kinase substrate protein</fullName>
    </recommendedName>
</protein>
<sequence>MAGLQRSATTFRRSGSSGLVWDERLFSGDLNQMKKEEEAVDQVSELRHCKSVGSAAAATMGCSRGSTAAGRRAFRAGDVSPDVDPPSPKATRCLCCGAFGKPISAKRPKPRRH</sequence>
<dbReference type="InterPro" id="IPR031421">
    <property type="entry name" value="DUF4666"/>
</dbReference>
<dbReference type="Pfam" id="PF15697">
    <property type="entry name" value="DUF4666"/>
    <property type="match status" value="1"/>
</dbReference>
<dbReference type="PANTHER" id="PTHR33730:SF16">
    <property type="entry name" value="OS01G0174100 PROTEIN"/>
    <property type="match status" value="1"/>
</dbReference>
<keyword evidence="2" id="KW-1185">Reference proteome</keyword>
<dbReference type="PANTHER" id="PTHR33730">
    <property type="entry name" value="OS05G0542732 PROTEIN-RELATED"/>
    <property type="match status" value="1"/>
</dbReference>
<proteinExistence type="predicted"/>
<dbReference type="Proteomes" id="UP001327560">
    <property type="component" value="Chromosome 7"/>
</dbReference>